<keyword evidence="5" id="KW-1185">Reference proteome</keyword>
<dbReference type="PROSITE" id="PS00662">
    <property type="entry name" value="T2SP_E"/>
    <property type="match status" value="1"/>
</dbReference>
<dbReference type="Pfam" id="PF00437">
    <property type="entry name" value="T2SSE"/>
    <property type="match status" value="1"/>
</dbReference>
<dbReference type="AlphaFoldDB" id="A0AA48GEQ8"/>
<dbReference type="GO" id="GO:0005524">
    <property type="term" value="F:ATP binding"/>
    <property type="evidence" value="ECO:0007669"/>
    <property type="project" value="InterPro"/>
</dbReference>
<dbReference type="Proteomes" id="UP001238179">
    <property type="component" value="Chromosome"/>
</dbReference>
<evidence type="ECO:0000256" key="1">
    <source>
        <dbReference type="ARBA" id="ARBA00006611"/>
    </source>
</evidence>
<dbReference type="PANTHER" id="PTHR30486:SF16">
    <property type="entry name" value="TWITCHING MOTILITY PROTEIN PILT"/>
    <property type="match status" value="1"/>
</dbReference>
<comment type="similarity">
    <text evidence="1">Belongs to the GSP E family.</text>
</comment>
<sequence>MAEPSAQYVVPLQQLLKTMVEYGGTDLHVTTDTAPQVRIDGRMVPLKLPPLEASQTRWLCYGVMTDQQKHRLEEDLEVDFSFGLQGVSRFRANVFNQKGATAGVFRAIPENIRSFEQLGLPPIAQTLCDKPRGLILVTGVTGSGKSTTLAAMIDRVNEVEPLHILTIEDPVEYVHHHKRCLVNQREVHADTHSFKKALRSALRQDPDVVLVGELRDLETIEAALTIAETGHLTFGTLHTSSCVQTMNRIIDVFPAHQQPQIRAQLSLVLEGVICQSLIPKASGKGRSLALEVMIPNPAIRNLIREDKIHQIYSSMQTGQLKFGMQTFNQSLSELVLKGDITQDMAMSYSSNQEELRELINRGVGTQNMAPMNPGKPAGQPSSVLGGRNPNIKYT</sequence>
<gene>
    <name evidence="4" type="primary">pilT-4</name>
    <name evidence="4" type="ORF">METEAL_03600</name>
</gene>
<proteinExistence type="inferred from homology"/>
<feature type="region of interest" description="Disordered" evidence="2">
    <location>
        <begin position="364"/>
        <end position="394"/>
    </location>
</feature>
<dbReference type="RefSeq" id="WP_316414071.1">
    <property type="nucleotide sequence ID" value="NZ_AP027080.1"/>
</dbReference>
<dbReference type="KEGG" id="msil:METEAL_03600"/>
<evidence type="ECO:0000259" key="3">
    <source>
        <dbReference type="PROSITE" id="PS00662"/>
    </source>
</evidence>
<dbReference type="InterPro" id="IPR027417">
    <property type="entry name" value="P-loop_NTPase"/>
</dbReference>
<dbReference type="Gene3D" id="3.40.50.300">
    <property type="entry name" value="P-loop containing nucleotide triphosphate hydrolases"/>
    <property type="match status" value="1"/>
</dbReference>
<dbReference type="InterPro" id="IPR001482">
    <property type="entry name" value="T2SS/T4SS_dom"/>
</dbReference>
<organism evidence="4 5">
    <name type="scientific">Mesoterricola silvestris</name>
    <dbReference type="NCBI Taxonomy" id="2927979"/>
    <lineage>
        <taxon>Bacteria</taxon>
        <taxon>Pseudomonadati</taxon>
        <taxon>Acidobacteriota</taxon>
        <taxon>Holophagae</taxon>
        <taxon>Holophagales</taxon>
        <taxon>Holophagaceae</taxon>
        <taxon>Mesoterricola</taxon>
    </lineage>
</organism>
<dbReference type="NCBIfam" id="TIGR01420">
    <property type="entry name" value="pilT_fam"/>
    <property type="match status" value="1"/>
</dbReference>
<dbReference type="Gene3D" id="3.30.450.90">
    <property type="match status" value="1"/>
</dbReference>
<dbReference type="InterPro" id="IPR006321">
    <property type="entry name" value="PilT/PilU"/>
</dbReference>
<protein>
    <submittedName>
        <fullName evidence="4">Twitching motility protein PilT</fullName>
    </submittedName>
</protein>
<accession>A0AA48GEQ8</accession>
<dbReference type="CDD" id="cd01131">
    <property type="entry name" value="PilT"/>
    <property type="match status" value="1"/>
</dbReference>
<name>A0AA48GEQ8_9BACT</name>
<feature type="domain" description="Bacterial type II secretion system protein E" evidence="3">
    <location>
        <begin position="202"/>
        <end position="216"/>
    </location>
</feature>
<dbReference type="PANTHER" id="PTHR30486">
    <property type="entry name" value="TWITCHING MOTILITY PROTEIN PILT"/>
    <property type="match status" value="1"/>
</dbReference>
<evidence type="ECO:0000313" key="5">
    <source>
        <dbReference type="Proteomes" id="UP001238179"/>
    </source>
</evidence>
<dbReference type="SUPFAM" id="SSF52540">
    <property type="entry name" value="P-loop containing nucleoside triphosphate hydrolases"/>
    <property type="match status" value="1"/>
</dbReference>
<dbReference type="GO" id="GO:0016887">
    <property type="term" value="F:ATP hydrolysis activity"/>
    <property type="evidence" value="ECO:0007669"/>
    <property type="project" value="InterPro"/>
</dbReference>
<evidence type="ECO:0000256" key="2">
    <source>
        <dbReference type="SAM" id="MobiDB-lite"/>
    </source>
</evidence>
<evidence type="ECO:0000313" key="4">
    <source>
        <dbReference type="EMBL" id="BDU71186.1"/>
    </source>
</evidence>
<reference evidence="5" key="1">
    <citation type="journal article" date="2023" name="Int. J. Syst. Evol. Microbiol.">
        <title>Mesoterricola silvestris gen. nov., sp. nov., Mesoterricola sediminis sp. nov., Geothrix oryzae sp. nov., Geothrix edaphica sp. nov., Geothrix rubra sp. nov., and Geothrix limicola sp. nov., six novel members of Acidobacteriota isolated from soils.</title>
        <authorList>
            <person name="Itoh H."/>
            <person name="Sugisawa Y."/>
            <person name="Mise K."/>
            <person name="Xu Z."/>
            <person name="Kuniyasu M."/>
            <person name="Ushijima N."/>
            <person name="Kawano K."/>
            <person name="Kobayashi E."/>
            <person name="Shiratori Y."/>
            <person name="Masuda Y."/>
            <person name="Senoo K."/>
        </authorList>
    </citation>
    <scope>NUCLEOTIDE SEQUENCE [LARGE SCALE GENOMIC DNA]</scope>
    <source>
        <strain evidence="5">W79</strain>
    </source>
</reference>
<dbReference type="InterPro" id="IPR050921">
    <property type="entry name" value="T4SS_GSP_E_ATPase"/>
</dbReference>
<dbReference type="EMBL" id="AP027080">
    <property type="protein sequence ID" value="BDU71186.1"/>
    <property type="molecule type" value="Genomic_DNA"/>
</dbReference>